<feature type="signal peptide" evidence="3">
    <location>
        <begin position="1"/>
        <end position="22"/>
    </location>
</feature>
<dbReference type="InParanoid" id="A0A1S3KG14"/>
<dbReference type="Pfam" id="PF02210">
    <property type="entry name" value="Laminin_G_2"/>
    <property type="match status" value="1"/>
</dbReference>
<gene>
    <name evidence="7" type="primary">LOC106181533</name>
</gene>
<comment type="caution">
    <text evidence="2">Lacks conserved residue(s) required for the propagation of feature annotation.</text>
</comment>
<dbReference type="Gene3D" id="2.60.120.200">
    <property type="match status" value="1"/>
</dbReference>
<dbReference type="PROSITE" id="PS50025">
    <property type="entry name" value="LAM_G_DOMAIN"/>
    <property type="match status" value="1"/>
</dbReference>
<dbReference type="GeneID" id="106181533"/>
<dbReference type="AlphaFoldDB" id="A0A1S3KG14"/>
<dbReference type="PANTHER" id="PTHR15036">
    <property type="entry name" value="PIKACHURIN-LIKE PROTEIN"/>
    <property type="match status" value="1"/>
</dbReference>
<evidence type="ECO:0000259" key="4">
    <source>
        <dbReference type="PROSITE" id="PS50025"/>
    </source>
</evidence>
<dbReference type="OrthoDB" id="6275838at2759"/>
<protein>
    <submittedName>
        <fullName evidence="7">Neurexin-3</fullName>
    </submittedName>
</protein>
<dbReference type="CDD" id="cd00054">
    <property type="entry name" value="EGF_CA"/>
    <property type="match status" value="1"/>
</dbReference>
<feature type="domain" description="Laminin G" evidence="4">
    <location>
        <begin position="20"/>
        <end position="209"/>
    </location>
</feature>
<dbReference type="InterPro" id="IPR013320">
    <property type="entry name" value="ConA-like_dom_sf"/>
</dbReference>
<evidence type="ECO:0000313" key="6">
    <source>
        <dbReference type="Proteomes" id="UP000085678"/>
    </source>
</evidence>
<dbReference type="GO" id="GO:0016020">
    <property type="term" value="C:membrane"/>
    <property type="evidence" value="ECO:0007669"/>
    <property type="project" value="UniProtKB-SubCell"/>
</dbReference>
<dbReference type="SUPFAM" id="SSF57196">
    <property type="entry name" value="EGF/Laminin"/>
    <property type="match status" value="1"/>
</dbReference>
<organism evidence="6 7">
    <name type="scientific">Lingula anatina</name>
    <name type="common">Brachiopod</name>
    <name type="synonym">Lingula unguis</name>
    <dbReference type="NCBI Taxonomy" id="7574"/>
    <lineage>
        <taxon>Eukaryota</taxon>
        <taxon>Metazoa</taxon>
        <taxon>Spiralia</taxon>
        <taxon>Lophotrochozoa</taxon>
        <taxon>Brachiopoda</taxon>
        <taxon>Linguliformea</taxon>
        <taxon>Lingulata</taxon>
        <taxon>Lingulida</taxon>
        <taxon>Linguloidea</taxon>
        <taxon>Lingulidae</taxon>
        <taxon>Lingula</taxon>
    </lineage>
</organism>
<dbReference type="PANTHER" id="PTHR15036:SF85">
    <property type="entry name" value="SP2353, ISOFORM A"/>
    <property type="match status" value="1"/>
</dbReference>
<name>A0A1S3KG14_LINAN</name>
<dbReference type="Proteomes" id="UP000085678">
    <property type="component" value="Unplaced"/>
</dbReference>
<dbReference type="RefSeq" id="XP_013421404.1">
    <property type="nucleotide sequence ID" value="XM_013565950.2"/>
</dbReference>
<feature type="domain" description="EGF-like" evidence="5">
    <location>
        <begin position="205"/>
        <end position="243"/>
    </location>
</feature>
<dbReference type="STRING" id="7574.A0A1S3KG14"/>
<dbReference type="InterPro" id="IPR001791">
    <property type="entry name" value="Laminin_G"/>
</dbReference>
<evidence type="ECO:0000259" key="5">
    <source>
        <dbReference type="PROSITE" id="PS50026"/>
    </source>
</evidence>
<dbReference type="OMA" id="MRNIWIA"/>
<keyword evidence="2" id="KW-0245">EGF-like domain</keyword>
<dbReference type="Pfam" id="PF00008">
    <property type="entry name" value="EGF"/>
    <property type="match status" value="1"/>
</dbReference>
<accession>A0A1S3KG14</accession>
<evidence type="ECO:0000256" key="2">
    <source>
        <dbReference type="PROSITE-ProRule" id="PRU00076"/>
    </source>
</evidence>
<evidence type="ECO:0000256" key="1">
    <source>
        <dbReference type="ARBA" id="ARBA00023157"/>
    </source>
</evidence>
<feature type="chain" id="PRO_5010168159" evidence="3">
    <location>
        <begin position="23"/>
        <end position="315"/>
    </location>
</feature>
<keyword evidence="1" id="KW-1015">Disulfide bond</keyword>
<keyword evidence="6" id="KW-1185">Reference proteome</keyword>
<dbReference type="PROSITE" id="PS50026">
    <property type="entry name" value="EGF_3"/>
    <property type="match status" value="1"/>
</dbReference>
<evidence type="ECO:0000313" key="7">
    <source>
        <dbReference type="RefSeq" id="XP_013421404.1"/>
    </source>
</evidence>
<dbReference type="CDD" id="cd00110">
    <property type="entry name" value="LamG"/>
    <property type="match status" value="1"/>
</dbReference>
<dbReference type="SMART" id="SM00282">
    <property type="entry name" value="LamG"/>
    <property type="match status" value="1"/>
</dbReference>
<sequence length="315" mass="33841">MWDAIIKITAFLVTFALRNARGYTIGITSQASYAKYTKWNPCPDGSLKFEFKTQEPDGLLVYLDDGGSLDFIEVKLVDGALQFRYNMGEGVATEINLGGNLNDDAWHSVQIERQDGAVQLVLDAERTSKSVPNDKPQFGELEGNSFLYIAGLPVHFKSDLRSLALPSAAFESPFAGSIRNLLYSNCSKAFGSPILLDSVGIEKDVSDPCSSKNVCMNNGTCLVTDTGAICDCSAINFEGEFCEKASLQSFTVVFTTPMPSSSTSKPVTEARELVDATTPVGGSGSTNGANSTIGNILYCILLASITWKLESGDLL</sequence>
<dbReference type="InterPro" id="IPR050372">
    <property type="entry name" value="Neurexin-related_CASP"/>
</dbReference>
<dbReference type="Gene3D" id="2.10.25.10">
    <property type="entry name" value="Laminin"/>
    <property type="match status" value="1"/>
</dbReference>
<dbReference type="SUPFAM" id="SSF49899">
    <property type="entry name" value="Concanavalin A-like lectins/glucanases"/>
    <property type="match status" value="1"/>
</dbReference>
<dbReference type="KEGG" id="lak:106181533"/>
<reference evidence="7" key="1">
    <citation type="submission" date="2025-08" db="UniProtKB">
        <authorList>
            <consortium name="RefSeq"/>
        </authorList>
    </citation>
    <scope>IDENTIFICATION</scope>
    <source>
        <tissue evidence="7">Gonads</tissue>
    </source>
</reference>
<evidence type="ECO:0000256" key="3">
    <source>
        <dbReference type="SAM" id="SignalP"/>
    </source>
</evidence>
<proteinExistence type="predicted"/>
<dbReference type="InterPro" id="IPR000742">
    <property type="entry name" value="EGF"/>
</dbReference>
<keyword evidence="3" id="KW-0732">Signal</keyword>